<proteinExistence type="predicted"/>
<sequence length="74" mass="8349">MKLAVIKVCENNYGYGTNEVIEKIKGEKPEVEVEVASCWGYCDECASGPYVFIHDEMVQADTPEELYDILLDTL</sequence>
<reference evidence="1 2" key="1">
    <citation type="submission" date="2016-09" db="EMBL/GenBank/DDBJ databases">
        <title>Genomic analysis reveals versatility of anaerobic energy metabolism of Geosporobacter ferrireducens IRF9 of phylum Firmicutes.</title>
        <authorList>
            <person name="Kim S.-J."/>
        </authorList>
    </citation>
    <scope>NUCLEOTIDE SEQUENCE [LARGE SCALE GENOMIC DNA]</scope>
    <source>
        <strain evidence="1 2">IRF9</strain>
    </source>
</reference>
<evidence type="ECO:0000313" key="1">
    <source>
        <dbReference type="EMBL" id="AOT71253.1"/>
    </source>
</evidence>
<gene>
    <name evidence="1" type="ORF">Gferi_17850</name>
</gene>
<dbReference type="InterPro" id="IPR009910">
    <property type="entry name" value="DUF1450"/>
</dbReference>
<evidence type="ECO:0000313" key="2">
    <source>
        <dbReference type="Proteomes" id="UP000095743"/>
    </source>
</evidence>
<dbReference type="KEGG" id="gfe:Gferi_17850"/>
<dbReference type="AlphaFoldDB" id="A0A1D8GK17"/>
<dbReference type="OrthoDB" id="1684419at2"/>
<protein>
    <recommendedName>
        <fullName evidence="3">UDP-N-acetylmuramoylalanine--D-glutamate ligase</fullName>
    </recommendedName>
</protein>
<dbReference type="Pfam" id="PF07293">
    <property type="entry name" value="DUF1450"/>
    <property type="match status" value="1"/>
</dbReference>
<evidence type="ECO:0008006" key="3">
    <source>
        <dbReference type="Google" id="ProtNLM"/>
    </source>
</evidence>
<accession>A0A1D8GK17</accession>
<dbReference type="STRING" id="1424294.Gferi_17850"/>
<name>A0A1D8GK17_9FIRM</name>
<dbReference type="EMBL" id="CP017269">
    <property type="protein sequence ID" value="AOT71253.1"/>
    <property type="molecule type" value="Genomic_DNA"/>
</dbReference>
<keyword evidence="2" id="KW-1185">Reference proteome</keyword>
<organism evidence="1 2">
    <name type="scientific">Geosporobacter ferrireducens</name>
    <dbReference type="NCBI Taxonomy" id="1424294"/>
    <lineage>
        <taxon>Bacteria</taxon>
        <taxon>Bacillati</taxon>
        <taxon>Bacillota</taxon>
        <taxon>Clostridia</taxon>
        <taxon>Peptostreptococcales</taxon>
        <taxon>Thermotaleaceae</taxon>
        <taxon>Geosporobacter</taxon>
    </lineage>
</organism>
<dbReference type="Proteomes" id="UP000095743">
    <property type="component" value="Chromosome"/>
</dbReference>